<dbReference type="OrthoDB" id="2130750at2759"/>
<reference evidence="2 3" key="1">
    <citation type="submission" date="2018-11" db="EMBL/GenBank/DDBJ databases">
        <authorList>
            <consortium name="Pathogen Informatics"/>
        </authorList>
    </citation>
    <scope>NUCLEOTIDE SEQUENCE [LARGE SCALE GENOMIC DNA]</scope>
</reference>
<proteinExistence type="predicted"/>
<accession>A0A3P7N7I4</accession>
<feature type="region of interest" description="Disordered" evidence="1">
    <location>
        <begin position="45"/>
        <end position="78"/>
    </location>
</feature>
<dbReference type="AlphaFoldDB" id="A0A3P7N7I4"/>
<evidence type="ECO:0000256" key="1">
    <source>
        <dbReference type="SAM" id="MobiDB-lite"/>
    </source>
</evidence>
<gene>
    <name evidence="2" type="ORF">DILT_LOCUS16871</name>
</gene>
<evidence type="ECO:0000313" key="3">
    <source>
        <dbReference type="Proteomes" id="UP000281553"/>
    </source>
</evidence>
<organism evidence="2 3">
    <name type="scientific">Dibothriocephalus latus</name>
    <name type="common">Fish tapeworm</name>
    <name type="synonym">Diphyllobothrium latum</name>
    <dbReference type="NCBI Taxonomy" id="60516"/>
    <lineage>
        <taxon>Eukaryota</taxon>
        <taxon>Metazoa</taxon>
        <taxon>Spiralia</taxon>
        <taxon>Lophotrochozoa</taxon>
        <taxon>Platyhelminthes</taxon>
        <taxon>Cestoda</taxon>
        <taxon>Eucestoda</taxon>
        <taxon>Diphyllobothriidea</taxon>
        <taxon>Diphyllobothriidae</taxon>
        <taxon>Dibothriocephalus</taxon>
    </lineage>
</organism>
<evidence type="ECO:0000313" key="2">
    <source>
        <dbReference type="EMBL" id="VDN35800.1"/>
    </source>
</evidence>
<name>A0A3P7N7I4_DIBLA</name>
<keyword evidence="3" id="KW-1185">Reference proteome</keyword>
<dbReference type="Proteomes" id="UP000281553">
    <property type="component" value="Unassembled WGS sequence"/>
</dbReference>
<sequence>MSIRVPPKCLPSPRTVARVHASKRAGTPISLRRAFQRRIETVLDAEELNGKAPPSTGPRSYPLTHPPKDPILCPDTVV</sequence>
<protein>
    <submittedName>
        <fullName evidence="2">Uncharacterized protein</fullName>
    </submittedName>
</protein>
<dbReference type="EMBL" id="UYRU01087737">
    <property type="protein sequence ID" value="VDN35800.1"/>
    <property type="molecule type" value="Genomic_DNA"/>
</dbReference>